<sequence length="118" mass="13584">MANFGTWLFTKLKGEFVGEDANGNRYYQARSKKTRPLYHRRRWVIYKGEENPLTIAPEWYPWLQYLVDEPLAPLNRPWLKTAPAANETGTASAWFPDGDPRALGQRPAATGDYTPWTP</sequence>
<comment type="caution">
    <text evidence="2">The sequence shown here is derived from an EMBL/GenBank/DDBJ whole genome shotgun (WGS) entry which is preliminary data.</text>
</comment>
<dbReference type="InterPro" id="IPR007763">
    <property type="entry name" value="NDUFA12"/>
</dbReference>
<gene>
    <name evidence="2" type="ORF">IHV25_05905</name>
</gene>
<dbReference type="PANTHER" id="PTHR12910:SF2">
    <property type="entry name" value="NADH DEHYDROGENASE [UBIQUINONE] 1 ALPHA SUBCOMPLEX SUBUNIT 12"/>
    <property type="match status" value="1"/>
</dbReference>
<feature type="region of interest" description="Disordered" evidence="1">
    <location>
        <begin position="89"/>
        <end position="118"/>
    </location>
</feature>
<keyword evidence="3" id="KW-1185">Reference proteome</keyword>
<proteinExistence type="predicted"/>
<protein>
    <submittedName>
        <fullName evidence="2">NADH:ubiquinone oxidoreductase subunit NDUFA12</fullName>
    </submittedName>
</protein>
<accession>A0A8J6YLY8</accession>
<dbReference type="RefSeq" id="WP_192534180.1">
    <property type="nucleotide sequence ID" value="NZ_JACZHT010000003.1"/>
</dbReference>
<evidence type="ECO:0000313" key="2">
    <source>
        <dbReference type="EMBL" id="MBE1237180.1"/>
    </source>
</evidence>
<organism evidence="2 3">
    <name type="scientific">Phaeovibrio sulfidiphilus</name>
    <dbReference type="NCBI Taxonomy" id="1220600"/>
    <lineage>
        <taxon>Bacteria</taxon>
        <taxon>Pseudomonadati</taxon>
        <taxon>Pseudomonadota</taxon>
        <taxon>Alphaproteobacteria</taxon>
        <taxon>Rhodospirillales</taxon>
        <taxon>Rhodospirillaceae</taxon>
        <taxon>Phaeovibrio</taxon>
    </lineage>
</organism>
<dbReference type="AlphaFoldDB" id="A0A8J6YLY8"/>
<dbReference type="PANTHER" id="PTHR12910">
    <property type="entry name" value="NADH-UBIQUINONE OXIDOREDUCTASE SUBUNIT B17.2"/>
    <property type="match status" value="1"/>
</dbReference>
<dbReference type="GO" id="GO:0006979">
    <property type="term" value="P:response to oxidative stress"/>
    <property type="evidence" value="ECO:0007669"/>
    <property type="project" value="TreeGrafter"/>
</dbReference>
<evidence type="ECO:0000313" key="3">
    <source>
        <dbReference type="Proteomes" id="UP000631034"/>
    </source>
</evidence>
<reference evidence="2" key="1">
    <citation type="submission" date="2020-10" db="EMBL/GenBank/DDBJ databases">
        <title>Genome sequence of the unusual species of purple photosynthetic bacteria, Phaeovibrio sulfidiphilus DSM 23193, type strain.</title>
        <authorList>
            <person name="Kyndt J.A."/>
            <person name="Meyer T.E."/>
        </authorList>
    </citation>
    <scope>NUCLEOTIDE SEQUENCE</scope>
    <source>
        <strain evidence="2">DSM 23193</strain>
    </source>
</reference>
<evidence type="ECO:0000256" key="1">
    <source>
        <dbReference type="SAM" id="MobiDB-lite"/>
    </source>
</evidence>
<name>A0A8J6YLY8_9PROT</name>
<dbReference type="GO" id="GO:0045271">
    <property type="term" value="C:respiratory chain complex I"/>
    <property type="evidence" value="ECO:0007669"/>
    <property type="project" value="InterPro"/>
</dbReference>
<dbReference type="Proteomes" id="UP000631034">
    <property type="component" value="Unassembled WGS sequence"/>
</dbReference>
<dbReference type="Pfam" id="PF05071">
    <property type="entry name" value="NDUFA12"/>
    <property type="match status" value="1"/>
</dbReference>
<dbReference type="EMBL" id="JACZHT010000003">
    <property type="protein sequence ID" value="MBE1237180.1"/>
    <property type="molecule type" value="Genomic_DNA"/>
</dbReference>